<dbReference type="PANTHER" id="PTHR37823:SF1">
    <property type="entry name" value="CYTOCHROME C-553-LIKE"/>
    <property type="match status" value="1"/>
</dbReference>
<sequence>MIGLTFYSQKIAKCKEKDNTIPPEIIVTEQLIQPKDAIQRVILSLLGIIFLAIVVVVGWYFHQISDPYMGEVLSLQGDVTRGQAMFEINCAGCHGLNADGIVGPSLHHVQQHKSKISLIKQVTSGKTPPMPKFQPNPQEMADLLIYLEGL</sequence>
<evidence type="ECO:0000259" key="8">
    <source>
        <dbReference type="PROSITE" id="PS51007"/>
    </source>
</evidence>
<dbReference type="KEGG" id="cwa:CwatDRAFT_5608"/>
<dbReference type="GO" id="GO:0020037">
    <property type="term" value="F:heme binding"/>
    <property type="evidence" value="ECO:0007669"/>
    <property type="project" value="InterPro"/>
</dbReference>
<feature type="transmembrane region" description="Helical" evidence="7">
    <location>
        <begin position="41"/>
        <end position="61"/>
    </location>
</feature>
<dbReference type="GO" id="GO:0046872">
    <property type="term" value="F:metal ion binding"/>
    <property type="evidence" value="ECO:0007669"/>
    <property type="project" value="UniProtKB-KW"/>
</dbReference>
<keyword evidence="3 6" id="KW-0479">Metal-binding</keyword>
<dbReference type="PANTHER" id="PTHR37823">
    <property type="entry name" value="CYTOCHROME C-553-LIKE"/>
    <property type="match status" value="1"/>
</dbReference>
<evidence type="ECO:0000313" key="10">
    <source>
        <dbReference type="Proteomes" id="UP000003922"/>
    </source>
</evidence>
<evidence type="ECO:0000256" key="3">
    <source>
        <dbReference type="ARBA" id="ARBA00022723"/>
    </source>
</evidence>
<comment type="caution">
    <text evidence="9">The sequence shown here is derived from an EMBL/GenBank/DDBJ whole genome shotgun (WGS) entry which is preliminary data.</text>
</comment>
<keyword evidence="5 6" id="KW-0408">Iron</keyword>
<evidence type="ECO:0000256" key="6">
    <source>
        <dbReference type="PROSITE-ProRule" id="PRU00433"/>
    </source>
</evidence>
<evidence type="ECO:0000256" key="7">
    <source>
        <dbReference type="SAM" id="Phobius"/>
    </source>
</evidence>
<evidence type="ECO:0000256" key="2">
    <source>
        <dbReference type="ARBA" id="ARBA00022617"/>
    </source>
</evidence>
<keyword evidence="4" id="KW-0249">Electron transport</keyword>
<feature type="domain" description="Cytochrome c" evidence="8">
    <location>
        <begin position="77"/>
        <end position="150"/>
    </location>
</feature>
<protein>
    <submittedName>
        <fullName evidence="9">Cytochrome c, class I</fullName>
    </submittedName>
</protein>
<dbReference type="PROSITE" id="PS51007">
    <property type="entry name" value="CYTC"/>
    <property type="match status" value="1"/>
</dbReference>
<name>Q4C7D0_CROWT</name>
<evidence type="ECO:0000313" key="9">
    <source>
        <dbReference type="EMBL" id="EAM52691.1"/>
    </source>
</evidence>
<keyword evidence="10" id="KW-1185">Reference proteome</keyword>
<dbReference type="AlphaFoldDB" id="Q4C7D0"/>
<dbReference type="GO" id="GO:0009055">
    <property type="term" value="F:electron transfer activity"/>
    <property type="evidence" value="ECO:0007669"/>
    <property type="project" value="InterPro"/>
</dbReference>
<keyword evidence="7" id="KW-0472">Membrane</keyword>
<keyword evidence="7" id="KW-1133">Transmembrane helix</keyword>
<dbReference type="InterPro" id="IPR009056">
    <property type="entry name" value="Cyt_c-like_dom"/>
</dbReference>
<reference evidence="9" key="1">
    <citation type="submission" date="2004-02" db="EMBL/GenBank/DDBJ databases">
        <authorList>
            <consortium name="DOE Joint Genome Institute"/>
        </authorList>
    </citation>
    <scope>NUCLEOTIDE SEQUENCE [LARGE SCALE GENOMIC DNA]</scope>
    <source>
        <strain evidence="9">WH 8501</strain>
    </source>
</reference>
<gene>
    <name evidence="9" type="ORF">CwatDRAFT_5608</name>
</gene>
<keyword evidence="2 6" id="KW-0349">Heme</keyword>
<reference evidence="9" key="2">
    <citation type="submission" date="2005-06" db="EMBL/GenBank/DDBJ databases">
        <title>Sequencing of the draft genome and assembly of Crocosphaera watsonii WH 8501.</title>
        <authorList>
            <consortium name="US DOE Joint Genome Institute (JGI-PGF)"/>
            <person name="Copeland A."/>
            <person name="Lucas S."/>
            <person name="Lapidus A."/>
            <person name="Barry K."/>
            <person name="Detter C."/>
            <person name="Glavina T."/>
            <person name="Hammon N."/>
            <person name="Israni S."/>
            <person name="Pitluck S."/>
            <person name="Richardson P."/>
        </authorList>
    </citation>
    <scope>NUCLEOTIDE SEQUENCE [LARGE SCALE GENOMIC DNA]</scope>
    <source>
        <strain evidence="9">WH 8501</strain>
    </source>
</reference>
<dbReference type="SUPFAM" id="SSF46626">
    <property type="entry name" value="Cytochrome c"/>
    <property type="match status" value="1"/>
</dbReference>
<dbReference type="Gene3D" id="1.10.760.10">
    <property type="entry name" value="Cytochrome c-like domain"/>
    <property type="match status" value="1"/>
</dbReference>
<dbReference type="InterPro" id="IPR036909">
    <property type="entry name" value="Cyt_c-like_dom_sf"/>
</dbReference>
<keyword evidence="1" id="KW-0813">Transport</keyword>
<reference evidence="9" key="3">
    <citation type="submission" date="2016-12" db="EMBL/GenBank/DDBJ databases">
        <title>Annotation of the draft genome assembly of Crocosphaera watsonii WH 8501.</title>
        <authorList>
            <consortium name="US DOE Joint Genome Institute (JGI-ORNL)"/>
            <person name="Larimer F."/>
            <person name="Land M."/>
        </authorList>
    </citation>
    <scope>NUCLEOTIDE SEQUENCE</scope>
    <source>
        <strain evidence="9">WH 8501</strain>
    </source>
</reference>
<evidence type="ECO:0000256" key="5">
    <source>
        <dbReference type="ARBA" id="ARBA00023004"/>
    </source>
</evidence>
<dbReference type="InterPro" id="IPR051811">
    <property type="entry name" value="Cytochrome_c550/c551-like"/>
</dbReference>
<keyword evidence="7" id="KW-0812">Transmembrane</keyword>
<dbReference type="EMBL" id="AADV02000002">
    <property type="protein sequence ID" value="EAM52691.1"/>
    <property type="molecule type" value="Genomic_DNA"/>
</dbReference>
<dbReference type="Pfam" id="PF13442">
    <property type="entry name" value="Cytochrome_CBB3"/>
    <property type="match status" value="1"/>
</dbReference>
<evidence type="ECO:0000256" key="4">
    <source>
        <dbReference type="ARBA" id="ARBA00022982"/>
    </source>
</evidence>
<evidence type="ECO:0000256" key="1">
    <source>
        <dbReference type="ARBA" id="ARBA00022448"/>
    </source>
</evidence>
<proteinExistence type="predicted"/>
<accession>Q4C7D0</accession>
<organism evidence="9 10">
    <name type="scientific">Crocosphaera watsonii WH 8501</name>
    <dbReference type="NCBI Taxonomy" id="165597"/>
    <lineage>
        <taxon>Bacteria</taxon>
        <taxon>Bacillati</taxon>
        <taxon>Cyanobacteriota</taxon>
        <taxon>Cyanophyceae</taxon>
        <taxon>Oscillatoriophycideae</taxon>
        <taxon>Chroococcales</taxon>
        <taxon>Aphanothecaceae</taxon>
        <taxon>Crocosphaera</taxon>
    </lineage>
</organism>
<dbReference type="Proteomes" id="UP000003922">
    <property type="component" value="Unassembled WGS sequence"/>
</dbReference>